<dbReference type="Proteomes" id="UP000660729">
    <property type="component" value="Unassembled WGS sequence"/>
</dbReference>
<feature type="compositionally biased region" description="Polar residues" evidence="1">
    <location>
        <begin position="251"/>
        <end position="266"/>
    </location>
</feature>
<keyword evidence="4" id="KW-1185">Reference proteome</keyword>
<evidence type="ECO:0000256" key="1">
    <source>
        <dbReference type="SAM" id="MobiDB-lite"/>
    </source>
</evidence>
<dbReference type="OrthoDB" id="10555539at2759"/>
<feature type="compositionally biased region" description="Polar residues" evidence="1">
    <location>
        <begin position="109"/>
        <end position="119"/>
    </location>
</feature>
<evidence type="ECO:0000313" key="3">
    <source>
        <dbReference type="EMBL" id="KAF7193201.1"/>
    </source>
</evidence>
<feature type="region of interest" description="Disordered" evidence="1">
    <location>
        <begin position="244"/>
        <end position="270"/>
    </location>
</feature>
<sequence length="449" mass="46429">MRFSIALSMATLLVAITAKPVDVNLAKKEALPPPSYGPPAYHPKPYGPPNPHGPPKPYGPPSSYGTGSTSLVTVTSAVSLSTGIPTSTSSTVGDPIGFSNTSSTPGFTGFTPSFSSRPRTGTWTESSTDTTLTSTSRVTLTVTLPSLSTGASSFIPSYTRPSYNTTKSYGPFPTGSAVPTLSFPTNPGRPPYYGSNSTTSLFLTTGVTTVTTTIGTTSYVTIHNTTSGFTPSFSSRPRTGTWSLTGTGSTPVSPITNTRNSSTVPSTGFPAPTAPMPYPYPTAPKPYPYPSPSLSTGITLSTGLTSSTLGDPITNTRNTSTIASTGWPTAPKPYPYPSLSLSTGSTILDPVTASSGLPTITPSFSSRPRFPGTEPSTVSNLETFPTFGPDPTSTSTTWIPSTGFVTTATSVPVEPPTYGVPILYATTSYAGPGAYPYTGGKKENEIAKE</sequence>
<keyword evidence="2" id="KW-0732">Signal</keyword>
<comment type="caution">
    <text evidence="3">The sequence shown here is derived from an EMBL/GenBank/DDBJ whole genome shotgun (WGS) entry which is preliminary data.</text>
</comment>
<proteinExistence type="predicted"/>
<dbReference type="EMBL" id="JABCIY010000091">
    <property type="protein sequence ID" value="KAF7193201.1"/>
    <property type="molecule type" value="Genomic_DNA"/>
</dbReference>
<feature type="region of interest" description="Disordered" evidence="1">
    <location>
        <begin position="35"/>
        <end position="67"/>
    </location>
</feature>
<gene>
    <name evidence="3" type="ORF">HII31_05427</name>
</gene>
<feature type="compositionally biased region" description="Polar residues" evidence="1">
    <location>
        <begin position="374"/>
        <end position="383"/>
    </location>
</feature>
<name>A0A8H6RIQ1_9PEZI</name>
<feature type="chain" id="PRO_5034695721" evidence="2">
    <location>
        <begin position="19"/>
        <end position="449"/>
    </location>
</feature>
<organism evidence="3 4">
    <name type="scientific">Pseudocercospora fuligena</name>
    <dbReference type="NCBI Taxonomy" id="685502"/>
    <lineage>
        <taxon>Eukaryota</taxon>
        <taxon>Fungi</taxon>
        <taxon>Dikarya</taxon>
        <taxon>Ascomycota</taxon>
        <taxon>Pezizomycotina</taxon>
        <taxon>Dothideomycetes</taxon>
        <taxon>Dothideomycetidae</taxon>
        <taxon>Mycosphaerellales</taxon>
        <taxon>Mycosphaerellaceae</taxon>
        <taxon>Pseudocercospora</taxon>
    </lineage>
</organism>
<reference evidence="3" key="1">
    <citation type="submission" date="2020-04" db="EMBL/GenBank/DDBJ databases">
        <title>Draft genome resource of the tomato pathogen Pseudocercospora fuligena.</title>
        <authorList>
            <person name="Zaccaron A."/>
        </authorList>
    </citation>
    <scope>NUCLEOTIDE SEQUENCE</scope>
    <source>
        <strain evidence="3">PF001</strain>
    </source>
</reference>
<accession>A0A8H6RIQ1</accession>
<protein>
    <submittedName>
        <fullName evidence="3">Uncharacterized protein</fullName>
    </submittedName>
</protein>
<feature type="region of interest" description="Disordered" evidence="1">
    <location>
        <begin position="359"/>
        <end position="383"/>
    </location>
</feature>
<feature type="signal peptide" evidence="2">
    <location>
        <begin position="1"/>
        <end position="18"/>
    </location>
</feature>
<evidence type="ECO:0000313" key="4">
    <source>
        <dbReference type="Proteomes" id="UP000660729"/>
    </source>
</evidence>
<evidence type="ECO:0000256" key="2">
    <source>
        <dbReference type="SAM" id="SignalP"/>
    </source>
</evidence>
<feature type="compositionally biased region" description="Low complexity" evidence="1">
    <location>
        <begin position="120"/>
        <end position="130"/>
    </location>
</feature>
<feature type="region of interest" description="Disordered" evidence="1">
    <location>
        <begin position="109"/>
        <end position="130"/>
    </location>
</feature>
<feature type="compositionally biased region" description="Pro residues" evidence="1">
    <location>
        <begin position="35"/>
        <end position="60"/>
    </location>
</feature>
<dbReference type="AlphaFoldDB" id="A0A8H6RIQ1"/>